<dbReference type="PATRIC" id="fig|869212.3.peg.2468"/>
<gene>
    <name evidence="10" type="primary">atpG</name>
    <name evidence="11" type="ordered locus">Turpa_2452</name>
</gene>
<evidence type="ECO:0000256" key="5">
    <source>
        <dbReference type="ARBA" id="ARBA00022781"/>
    </source>
</evidence>
<evidence type="ECO:0000313" key="11">
    <source>
        <dbReference type="EMBL" id="AFM13094.1"/>
    </source>
</evidence>
<keyword evidence="8 10" id="KW-0139">CF(1)</keyword>
<comment type="function">
    <text evidence="1 10">Produces ATP from ADP in the presence of a proton gradient across the membrane. The gamma chain is believed to be important in regulating ATPase activity and the flow of protons through the CF(0) complex.</text>
</comment>
<evidence type="ECO:0000256" key="4">
    <source>
        <dbReference type="ARBA" id="ARBA00022448"/>
    </source>
</evidence>
<accession>I4B737</accession>
<evidence type="ECO:0000313" key="12">
    <source>
        <dbReference type="Proteomes" id="UP000006048"/>
    </source>
</evidence>
<name>I4B737_TURPD</name>
<dbReference type="KEGG" id="tpx:Turpa_2452"/>
<dbReference type="STRING" id="869212.Turpa_2452"/>
<dbReference type="Gene3D" id="1.10.287.80">
    <property type="entry name" value="ATP synthase, gamma subunit, helix hairpin domain"/>
    <property type="match status" value="1"/>
</dbReference>
<dbReference type="Pfam" id="PF00231">
    <property type="entry name" value="ATP-synt"/>
    <property type="match status" value="1"/>
</dbReference>
<dbReference type="Gene3D" id="3.40.1380.10">
    <property type="match status" value="1"/>
</dbReference>
<comment type="subcellular location">
    <subcellularLocation>
        <location evidence="10">Cell inner membrane</location>
        <topology evidence="10">Peripheral membrane protein</topology>
    </subcellularLocation>
    <subcellularLocation>
        <location evidence="2">Membrane</location>
        <topology evidence="2">Peripheral membrane protein</topology>
    </subcellularLocation>
</comment>
<keyword evidence="12" id="KW-1185">Reference proteome</keyword>
<reference evidence="11 12" key="1">
    <citation type="submission" date="2012-06" db="EMBL/GenBank/DDBJ databases">
        <title>The complete chromosome of genome of Turneriella parva DSM 21527.</title>
        <authorList>
            <consortium name="US DOE Joint Genome Institute (JGI-PGF)"/>
            <person name="Lucas S."/>
            <person name="Han J."/>
            <person name="Lapidus A."/>
            <person name="Bruce D."/>
            <person name="Goodwin L."/>
            <person name="Pitluck S."/>
            <person name="Peters L."/>
            <person name="Kyrpides N."/>
            <person name="Mavromatis K."/>
            <person name="Ivanova N."/>
            <person name="Mikhailova N."/>
            <person name="Chertkov O."/>
            <person name="Detter J.C."/>
            <person name="Tapia R."/>
            <person name="Han C."/>
            <person name="Land M."/>
            <person name="Hauser L."/>
            <person name="Markowitz V."/>
            <person name="Cheng J.-F."/>
            <person name="Hugenholtz P."/>
            <person name="Woyke T."/>
            <person name="Wu D."/>
            <person name="Gronow S."/>
            <person name="Wellnitz S."/>
            <person name="Brambilla E."/>
            <person name="Klenk H.-P."/>
            <person name="Eisen J.A."/>
        </authorList>
    </citation>
    <scope>NUCLEOTIDE SEQUENCE [LARGE SCALE GENOMIC DNA]</scope>
    <source>
        <strain evidence="12">ATCC BAA-1111 / DSM 21527 / NCTC 11395 / H</strain>
    </source>
</reference>
<dbReference type="GO" id="GO:0005886">
    <property type="term" value="C:plasma membrane"/>
    <property type="evidence" value="ECO:0007669"/>
    <property type="project" value="UniProtKB-SubCell"/>
</dbReference>
<keyword evidence="4 10" id="KW-0813">Transport</keyword>
<dbReference type="GO" id="GO:0045259">
    <property type="term" value="C:proton-transporting ATP synthase complex"/>
    <property type="evidence" value="ECO:0007669"/>
    <property type="project" value="UniProtKB-KW"/>
</dbReference>
<comment type="subunit">
    <text evidence="10">F-type ATPases have 2 components, CF(1) - the catalytic core - and CF(0) - the membrane proton channel. CF(1) has five subunits: alpha(3), beta(3), gamma(1), delta(1), epsilon(1). CF(0) has three main subunits: a, b and c.</text>
</comment>
<comment type="similarity">
    <text evidence="3 10">Belongs to the ATPase gamma chain family.</text>
</comment>
<dbReference type="Proteomes" id="UP000006048">
    <property type="component" value="Chromosome"/>
</dbReference>
<dbReference type="GO" id="GO:0042777">
    <property type="term" value="P:proton motive force-driven plasma membrane ATP synthesis"/>
    <property type="evidence" value="ECO:0007669"/>
    <property type="project" value="UniProtKB-UniRule"/>
</dbReference>
<dbReference type="InterPro" id="IPR023632">
    <property type="entry name" value="ATP_synth_F1_gsu_CS"/>
</dbReference>
<protein>
    <recommendedName>
        <fullName evidence="10">ATP synthase gamma chain</fullName>
    </recommendedName>
    <alternativeName>
        <fullName evidence="10">ATP synthase F1 sector gamma subunit</fullName>
    </alternativeName>
    <alternativeName>
        <fullName evidence="10">F-ATPase gamma subunit</fullName>
    </alternativeName>
</protein>
<proteinExistence type="inferred from homology"/>
<dbReference type="InterPro" id="IPR035968">
    <property type="entry name" value="ATP_synth_F1_ATPase_gsu"/>
</dbReference>
<dbReference type="HAMAP" id="MF_00815">
    <property type="entry name" value="ATP_synth_gamma_bact"/>
    <property type="match status" value="1"/>
</dbReference>
<dbReference type="InterPro" id="IPR000131">
    <property type="entry name" value="ATP_synth_F1_gsu"/>
</dbReference>
<dbReference type="AlphaFoldDB" id="I4B737"/>
<dbReference type="SUPFAM" id="SSF52943">
    <property type="entry name" value="ATP synthase (F1-ATPase), gamma subunit"/>
    <property type="match status" value="1"/>
</dbReference>
<dbReference type="PANTHER" id="PTHR11693:SF22">
    <property type="entry name" value="ATP SYNTHASE SUBUNIT GAMMA, MITOCHONDRIAL"/>
    <property type="match status" value="1"/>
</dbReference>
<keyword evidence="5 10" id="KW-0375">Hydrogen ion transport</keyword>
<keyword evidence="7 10" id="KW-0472">Membrane</keyword>
<dbReference type="PROSITE" id="PS00153">
    <property type="entry name" value="ATPASE_GAMMA"/>
    <property type="match status" value="1"/>
</dbReference>
<evidence type="ECO:0000256" key="9">
    <source>
        <dbReference type="ARBA" id="ARBA00023310"/>
    </source>
</evidence>
<dbReference type="FunFam" id="3.40.1380.10:FF:000006">
    <property type="entry name" value="ATP synthase gamma chain"/>
    <property type="match status" value="1"/>
</dbReference>
<evidence type="ECO:0000256" key="7">
    <source>
        <dbReference type="ARBA" id="ARBA00023136"/>
    </source>
</evidence>
<dbReference type="NCBIfam" id="TIGR01146">
    <property type="entry name" value="ATPsyn_F1gamma"/>
    <property type="match status" value="1"/>
</dbReference>
<dbReference type="GO" id="GO:0005524">
    <property type="term" value="F:ATP binding"/>
    <property type="evidence" value="ECO:0007669"/>
    <property type="project" value="UniProtKB-UniRule"/>
</dbReference>
<evidence type="ECO:0000256" key="6">
    <source>
        <dbReference type="ARBA" id="ARBA00023065"/>
    </source>
</evidence>
<keyword evidence="6 10" id="KW-0406">Ion transport</keyword>
<evidence type="ECO:0000256" key="1">
    <source>
        <dbReference type="ARBA" id="ARBA00003456"/>
    </source>
</evidence>
<evidence type="ECO:0000256" key="3">
    <source>
        <dbReference type="ARBA" id="ARBA00007681"/>
    </source>
</evidence>
<dbReference type="GO" id="GO:0046933">
    <property type="term" value="F:proton-transporting ATP synthase activity, rotational mechanism"/>
    <property type="evidence" value="ECO:0007669"/>
    <property type="project" value="UniProtKB-UniRule"/>
</dbReference>
<evidence type="ECO:0000256" key="2">
    <source>
        <dbReference type="ARBA" id="ARBA00004170"/>
    </source>
</evidence>
<keyword evidence="10" id="KW-0997">Cell inner membrane</keyword>
<dbReference type="OrthoDB" id="9812769at2"/>
<evidence type="ECO:0000256" key="8">
    <source>
        <dbReference type="ARBA" id="ARBA00023196"/>
    </source>
</evidence>
<dbReference type="CDD" id="cd12151">
    <property type="entry name" value="F1-ATPase_gamma"/>
    <property type="match status" value="1"/>
</dbReference>
<dbReference type="PANTHER" id="PTHR11693">
    <property type="entry name" value="ATP SYNTHASE GAMMA CHAIN"/>
    <property type="match status" value="1"/>
</dbReference>
<sequence>MATSKEIRSRIGSVQNTKKITRTMELVSTAKAKKAVDKVVASRPYADKIRELIGSLAAQGEVADHPLLRKHSHIRRALVVIVTANRGLCGGYNANVLRTGIALIEEYKKQNVEVVVHLIGKKAISFFNYQKIPYAASFTHIDDKMGFGDAQKFAEDYMEKFALEAVDKIDVIYTKYFSAANQKPVTETILPVEINESEKGHKSQPFLFEPDPQAILQSLLPKAICQNFYQALLDANASEQIARRIAMKNATDAASDMIKALTLQYNRVRQAKITQEIAEIVGGAAAIQ</sequence>
<dbReference type="EMBL" id="CP002959">
    <property type="protein sequence ID" value="AFM13094.1"/>
    <property type="molecule type" value="Genomic_DNA"/>
</dbReference>
<dbReference type="PRINTS" id="PR00126">
    <property type="entry name" value="ATPASEGAMMA"/>
</dbReference>
<organism evidence="11 12">
    <name type="scientific">Turneriella parva (strain ATCC BAA-1111 / DSM 21527 / NCTC 11395 / H)</name>
    <name type="common">Leptospira parva</name>
    <dbReference type="NCBI Taxonomy" id="869212"/>
    <lineage>
        <taxon>Bacteria</taxon>
        <taxon>Pseudomonadati</taxon>
        <taxon>Spirochaetota</taxon>
        <taxon>Spirochaetia</taxon>
        <taxon>Leptospirales</taxon>
        <taxon>Leptospiraceae</taxon>
        <taxon>Turneriella</taxon>
    </lineage>
</organism>
<keyword evidence="10" id="KW-1003">Cell membrane</keyword>
<evidence type="ECO:0000256" key="10">
    <source>
        <dbReference type="HAMAP-Rule" id="MF_00815"/>
    </source>
</evidence>
<dbReference type="HOGENOM" id="CLU_050669_0_0_12"/>
<keyword evidence="9 10" id="KW-0066">ATP synthesis</keyword>
<dbReference type="RefSeq" id="WP_014803600.1">
    <property type="nucleotide sequence ID" value="NC_018020.1"/>
</dbReference>